<sequence>MASPTYNNPGIAAVIQDQQLERLNFASGLRQDPGGYSQYQQQNINAIMTDIQNRKQSSFQKAQIDLGRYMDMQHNVNFYKVRSNDVNNITDAILTNNNKIDSLLQQDKMNSRRQFEINEWYNYNKLDTLYFLQVFFIATLVAAIVMFWAKKGVIGVGLAGICYGIIGLTVVIVGLYRYFYTIGARDTRLWHRRYFASTPAPPPPTPGCPPSSNPVMDQIDDAMSLAMQGAVAAGQCANNINKDIHAVSRAAQDEMVGVQQGTINVLEQLGTTGGAAYKAVCGA</sequence>
<reference evidence="2" key="1">
    <citation type="journal article" date="2020" name="Nature">
        <title>Giant virus diversity and host interactions through global metagenomics.</title>
        <authorList>
            <person name="Schulz F."/>
            <person name="Roux S."/>
            <person name="Paez-Espino D."/>
            <person name="Jungbluth S."/>
            <person name="Walsh D.A."/>
            <person name="Denef V.J."/>
            <person name="McMahon K.D."/>
            <person name="Konstantinidis K.T."/>
            <person name="Eloe-Fadrosh E.A."/>
            <person name="Kyrpides N.C."/>
            <person name="Woyke T."/>
        </authorList>
    </citation>
    <scope>NUCLEOTIDE SEQUENCE</scope>
    <source>
        <strain evidence="2">GVMAG-M-3300027963-41</strain>
    </source>
</reference>
<dbReference type="AlphaFoldDB" id="A0A6C0LMP4"/>
<feature type="transmembrane region" description="Helical" evidence="1">
    <location>
        <begin position="129"/>
        <end position="148"/>
    </location>
</feature>
<protein>
    <submittedName>
        <fullName evidence="2">Uncharacterized protein</fullName>
    </submittedName>
</protein>
<organism evidence="2">
    <name type="scientific">viral metagenome</name>
    <dbReference type="NCBI Taxonomy" id="1070528"/>
    <lineage>
        <taxon>unclassified sequences</taxon>
        <taxon>metagenomes</taxon>
        <taxon>organismal metagenomes</taxon>
    </lineage>
</organism>
<name>A0A6C0LMP4_9ZZZZ</name>
<keyword evidence="1" id="KW-1133">Transmembrane helix</keyword>
<keyword evidence="1" id="KW-0812">Transmembrane</keyword>
<feature type="transmembrane region" description="Helical" evidence="1">
    <location>
        <begin position="154"/>
        <end position="179"/>
    </location>
</feature>
<evidence type="ECO:0000256" key="1">
    <source>
        <dbReference type="SAM" id="Phobius"/>
    </source>
</evidence>
<accession>A0A6C0LMP4</accession>
<keyword evidence="1" id="KW-0472">Membrane</keyword>
<evidence type="ECO:0000313" key="2">
    <source>
        <dbReference type="EMBL" id="QHU31807.1"/>
    </source>
</evidence>
<dbReference type="EMBL" id="MN740533">
    <property type="protein sequence ID" value="QHU31807.1"/>
    <property type="molecule type" value="Genomic_DNA"/>
</dbReference>
<proteinExistence type="predicted"/>